<dbReference type="RefSeq" id="WP_167830443.1">
    <property type="nucleotide sequence ID" value="NZ_JAAVUM010000001.1"/>
</dbReference>
<evidence type="ECO:0000313" key="2">
    <source>
        <dbReference type="EMBL" id="NKE03904.1"/>
    </source>
</evidence>
<sequence length="135" mass="15995">MENRLNKLRKSMEKSTFKELSFSEKMTKEIHKQINFPDESDEVITLSILQLLLKEKTGYELTGLLRSRGFKKFEDNEGSLYTILHSLEQKRLIASCWNREGTKFYQVIDKGRKYLRKQEKTSATRRIVMKGLLEE</sequence>
<dbReference type="EMBL" id="JAAVUM010000001">
    <property type="protein sequence ID" value="NKE03904.1"/>
    <property type="molecule type" value="Genomic_DNA"/>
</dbReference>
<comment type="caution">
    <text evidence="2">The sequence shown here is derived from an EMBL/GenBank/DDBJ whole genome shotgun (WGS) entry which is preliminary data.</text>
</comment>
<dbReference type="Pfam" id="PF03551">
    <property type="entry name" value="PadR"/>
    <property type="match status" value="1"/>
</dbReference>
<dbReference type="Proteomes" id="UP000587942">
    <property type="component" value="Unassembled WGS sequence"/>
</dbReference>
<gene>
    <name evidence="2" type="ORF">GWK17_00200</name>
</gene>
<name>A0A846TCD0_9BACI</name>
<evidence type="ECO:0000259" key="1">
    <source>
        <dbReference type="Pfam" id="PF03551"/>
    </source>
</evidence>
<dbReference type="NCBIfam" id="NF006931">
    <property type="entry name" value="PRK09416.1"/>
    <property type="match status" value="1"/>
</dbReference>
<evidence type="ECO:0000313" key="3">
    <source>
        <dbReference type="Proteomes" id="UP000587942"/>
    </source>
</evidence>
<dbReference type="InterPro" id="IPR036390">
    <property type="entry name" value="WH_DNA-bd_sf"/>
</dbReference>
<feature type="domain" description="Transcription regulator PadR N-terminal" evidence="1">
    <location>
        <begin position="48"/>
        <end position="117"/>
    </location>
</feature>
<proteinExistence type="predicted"/>
<dbReference type="InterPro" id="IPR005149">
    <property type="entry name" value="Tscrpt_reg_PadR_N"/>
</dbReference>
<organism evidence="2 3">
    <name type="scientific">Mesobacillus selenatarsenatis</name>
    <dbReference type="NCBI Taxonomy" id="388741"/>
    <lineage>
        <taxon>Bacteria</taxon>
        <taxon>Bacillati</taxon>
        <taxon>Bacillota</taxon>
        <taxon>Bacilli</taxon>
        <taxon>Bacillales</taxon>
        <taxon>Bacillaceae</taxon>
        <taxon>Mesobacillus</taxon>
    </lineage>
</organism>
<dbReference type="SUPFAM" id="SSF46785">
    <property type="entry name" value="Winged helix' DNA-binding domain"/>
    <property type="match status" value="1"/>
</dbReference>
<reference evidence="2 3" key="1">
    <citation type="submission" date="2020-03" db="EMBL/GenBank/DDBJ databases">
        <authorList>
            <person name="Sun Q."/>
        </authorList>
    </citation>
    <scope>NUCLEOTIDE SEQUENCE [LARGE SCALE GENOMIC DNA]</scope>
    <source>
        <strain evidence="2 3">KACC 21451</strain>
    </source>
</reference>
<dbReference type="AlphaFoldDB" id="A0A846TCD0"/>
<dbReference type="Gene3D" id="1.10.10.10">
    <property type="entry name" value="Winged helix-like DNA-binding domain superfamily/Winged helix DNA-binding domain"/>
    <property type="match status" value="1"/>
</dbReference>
<protein>
    <submittedName>
        <fullName evidence="2">PadR family transcriptional regulator</fullName>
    </submittedName>
</protein>
<dbReference type="InterPro" id="IPR036388">
    <property type="entry name" value="WH-like_DNA-bd_sf"/>
</dbReference>
<accession>A0A846TCD0</accession>